<dbReference type="InterPro" id="IPR047271">
    <property type="entry name" value="Ephexin-like"/>
</dbReference>
<dbReference type="InterPro" id="IPR036028">
    <property type="entry name" value="SH3-like_dom_sf"/>
</dbReference>
<keyword evidence="5" id="KW-1185">Reference proteome</keyword>
<evidence type="ECO:0000256" key="1">
    <source>
        <dbReference type="ARBA" id="ARBA00022443"/>
    </source>
</evidence>
<dbReference type="SUPFAM" id="SSF50044">
    <property type="entry name" value="SH3-domain"/>
    <property type="match status" value="1"/>
</dbReference>
<evidence type="ECO:0000313" key="5">
    <source>
        <dbReference type="Proteomes" id="UP000299084"/>
    </source>
</evidence>
<sequence length="350" mass="39067">MVVFDEDYRQVVTMRSVTGEEGRQGTERPGNGRICYVEIQESSSAGDSKPAAKLMSEDKAGSRGLELTVMVGWRLMASFLAEDCLGGGSDHCLEEVMRLKQAESLQQRLCSLGRAKFLLRQEGLKGEFGDENVDLEEFAGFPERGAFLEDAVEGLSTQPRGSGRWGQIRLTHSAMGEESYNVNDYSLRDQLLVEYCDSEELNSSPGKNSSTMLYSRQNSAIHLFTLTVLSNHANERVEMLLGAETQSERARWITALGHSSGKQPPDRTSLTQVEIIRSFTAKQPDELSLQVADVVLIYQRVSDGWYEGERLRDGERGWFPMECAKEITCQATIDKNVERMGRLLGLETNV</sequence>
<evidence type="ECO:0000256" key="2">
    <source>
        <dbReference type="PROSITE-ProRule" id="PRU00192"/>
    </source>
</evidence>
<reference evidence="4 5" key="1">
    <citation type="journal article" date="2019" name="Mol. Ecol. Resour.">
        <title>Improving Illumina assemblies with Hi-C and long reads: an example with the North African dromedary.</title>
        <authorList>
            <person name="Elbers J.P."/>
            <person name="Rogers M.F."/>
            <person name="Perelman P.L."/>
            <person name="Proskuryakova A.A."/>
            <person name="Serdyukova N.A."/>
            <person name="Johnson W.E."/>
            <person name="Horin P."/>
            <person name="Corander J."/>
            <person name="Murphy D."/>
            <person name="Burger P.A."/>
        </authorList>
    </citation>
    <scope>NUCLEOTIDE SEQUENCE [LARGE SCALE GENOMIC DNA]</scope>
    <source>
        <strain evidence="4">Drom800</strain>
        <tissue evidence="4">Blood</tissue>
    </source>
</reference>
<dbReference type="PROSITE" id="PS50002">
    <property type="entry name" value="SH3"/>
    <property type="match status" value="1"/>
</dbReference>
<evidence type="ECO:0000313" key="4">
    <source>
        <dbReference type="EMBL" id="KAB1283842.1"/>
    </source>
</evidence>
<gene>
    <name evidence="4" type="ORF">Cadr_000000291</name>
</gene>
<proteinExistence type="predicted"/>
<dbReference type="SMART" id="SM00326">
    <property type="entry name" value="SH3"/>
    <property type="match status" value="1"/>
</dbReference>
<dbReference type="Gene3D" id="2.30.30.40">
    <property type="entry name" value="SH3 Domains"/>
    <property type="match status" value="1"/>
</dbReference>
<dbReference type="Proteomes" id="UP000299084">
    <property type="component" value="Unassembled WGS sequence"/>
</dbReference>
<accession>A0A5N4EK63</accession>
<evidence type="ECO:0000259" key="3">
    <source>
        <dbReference type="PROSITE" id="PS50002"/>
    </source>
</evidence>
<dbReference type="FunFam" id="2.30.30.40:FF:000153">
    <property type="entry name" value="rho guanine nucleotide exchange factor 26"/>
    <property type="match status" value="1"/>
</dbReference>
<dbReference type="PANTHER" id="PTHR12845">
    <property type="entry name" value="GUANINE NUCLEOTIDE EXCHANGE FACTOR"/>
    <property type="match status" value="1"/>
</dbReference>
<dbReference type="EMBL" id="JWIN03000001">
    <property type="protein sequence ID" value="KAB1283842.1"/>
    <property type="molecule type" value="Genomic_DNA"/>
</dbReference>
<feature type="domain" description="SH3" evidence="3">
    <location>
        <begin position="268"/>
        <end position="329"/>
    </location>
</feature>
<protein>
    <submittedName>
        <fullName evidence="4">Rho guanine nucleotide exchange factor 26</fullName>
    </submittedName>
</protein>
<dbReference type="InterPro" id="IPR035797">
    <property type="entry name" value="ARHGEF16/ARHGEF26_SH3"/>
</dbReference>
<dbReference type="AlphaFoldDB" id="A0A5N4EK63"/>
<organism evidence="4 5">
    <name type="scientific">Camelus dromedarius</name>
    <name type="common">Dromedary</name>
    <name type="synonym">Arabian camel</name>
    <dbReference type="NCBI Taxonomy" id="9838"/>
    <lineage>
        <taxon>Eukaryota</taxon>
        <taxon>Metazoa</taxon>
        <taxon>Chordata</taxon>
        <taxon>Craniata</taxon>
        <taxon>Vertebrata</taxon>
        <taxon>Euteleostomi</taxon>
        <taxon>Mammalia</taxon>
        <taxon>Eutheria</taxon>
        <taxon>Laurasiatheria</taxon>
        <taxon>Artiodactyla</taxon>
        <taxon>Tylopoda</taxon>
        <taxon>Camelidae</taxon>
        <taxon>Camelus</taxon>
    </lineage>
</organism>
<name>A0A5N4EK63_CAMDR</name>
<dbReference type="Pfam" id="PF00018">
    <property type="entry name" value="SH3_1"/>
    <property type="match status" value="1"/>
</dbReference>
<dbReference type="GO" id="GO:0005085">
    <property type="term" value="F:guanyl-nucleotide exchange factor activity"/>
    <property type="evidence" value="ECO:0007669"/>
    <property type="project" value="InterPro"/>
</dbReference>
<keyword evidence="1 2" id="KW-0728">SH3 domain</keyword>
<comment type="caution">
    <text evidence="4">The sequence shown here is derived from an EMBL/GenBank/DDBJ whole genome shotgun (WGS) entry which is preliminary data.</text>
</comment>
<dbReference type="InterPro" id="IPR001452">
    <property type="entry name" value="SH3_domain"/>
</dbReference>
<dbReference type="PANTHER" id="PTHR12845:SF4">
    <property type="entry name" value="RHO GUANINE NUCLEOTIDE EXCHANGE FACTOR 26"/>
    <property type="match status" value="1"/>
</dbReference>
<dbReference type="CDD" id="cd11938">
    <property type="entry name" value="SH3_ARHGEF16_26"/>
    <property type="match status" value="1"/>
</dbReference>